<keyword evidence="3" id="KW-1185">Reference proteome</keyword>
<proteinExistence type="predicted"/>
<protein>
    <submittedName>
        <fullName evidence="2">Uncharacterized protein</fullName>
    </submittedName>
</protein>
<dbReference type="Proteomes" id="UP001383192">
    <property type="component" value="Unassembled WGS sequence"/>
</dbReference>
<dbReference type="AlphaFoldDB" id="A0AAW0D8D5"/>
<reference evidence="2 3" key="1">
    <citation type="submission" date="2024-01" db="EMBL/GenBank/DDBJ databases">
        <title>A draft genome for a cacao thread blight-causing isolate of Paramarasmius palmivorus.</title>
        <authorList>
            <person name="Baruah I.K."/>
            <person name="Bukari Y."/>
            <person name="Amoako-Attah I."/>
            <person name="Meinhardt L.W."/>
            <person name="Bailey B.A."/>
            <person name="Cohen S.P."/>
        </authorList>
    </citation>
    <scope>NUCLEOTIDE SEQUENCE [LARGE SCALE GENOMIC DNA]</scope>
    <source>
        <strain evidence="2 3">GH-12</strain>
    </source>
</reference>
<name>A0AAW0D8D5_9AGAR</name>
<feature type="region of interest" description="Disordered" evidence="1">
    <location>
        <begin position="1"/>
        <end position="27"/>
    </location>
</feature>
<evidence type="ECO:0000313" key="3">
    <source>
        <dbReference type="Proteomes" id="UP001383192"/>
    </source>
</evidence>
<gene>
    <name evidence="2" type="ORF">VNI00_006560</name>
</gene>
<dbReference type="EMBL" id="JAYKXP010000020">
    <property type="protein sequence ID" value="KAK7047329.1"/>
    <property type="molecule type" value="Genomic_DNA"/>
</dbReference>
<organism evidence="2 3">
    <name type="scientific">Paramarasmius palmivorus</name>
    <dbReference type="NCBI Taxonomy" id="297713"/>
    <lineage>
        <taxon>Eukaryota</taxon>
        <taxon>Fungi</taxon>
        <taxon>Dikarya</taxon>
        <taxon>Basidiomycota</taxon>
        <taxon>Agaricomycotina</taxon>
        <taxon>Agaricomycetes</taxon>
        <taxon>Agaricomycetidae</taxon>
        <taxon>Agaricales</taxon>
        <taxon>Marasmiineae</taxon>
        <taxon>Marasmiaceae</taxon>
        <taxon>Paramarasmius</taxon>
    </lineage>
</organism>
<feature type="compositionally biased region" description="Basic and acidic residues" evidence="1">
    <location>
        <begin position="1"/>
        <end position="13"/>
    </location>
</feature>
<comment type="caution">
    <text evidence="2">The sequence shown here is derived from an EMBL/GenBank/DDBJ whole genome shotgun (WGS) entry which is preliminary data.</text>
</comment>
<sequence length="181" mass="19825">MEGWTKKYVDPRKAAKSWRPSSGSMSPGLRRARQPFLVKNAITGILLDDFDDIDEQARRKIQEEMKERVKAHAATVLSVHEEKDVMERAAGAVVDRVRGNVATSTSSSSVLGADDLAQSIVNEIVQSVNATSRRRGILVGSVLDRRLPGLLDPNSKTLVWGAPPVDNIGTIRRENLPATTL</sequence>
<evidence type="ECO:0000313" key="2">
    <source>
        <dbReference type="EMBL" id="KAK7047329.1"/>
    </source>
</evidence>
<evidence type="ECO:0000256" key="1">
    <source>
        <dbReference type="SAM" id="MobiDB-lite"/>
    </source>
</evidence>
<accession>A0AAW0D8D5</accession>